<feature type="transmembrane region" description="Helical" evidence="1">
    <location>
        <begin position="134"/>
        <end position="154"/>
    </location>
</feature>
<proteinExistence type="predicted"/>
<comment type="caution">
    <text evidence="2">The sequence shown here is derived from an EMBL/GenBank/DDBJ whole genome shotgun (WGS) entry which is preliminary data.</text>
</comment>
<evidence type="ECO:0000256" key="1">
    <source>
        <dbReference type="SAM" id="Phobius"/>
    </source>
</evidence>
<reference evidence="2 3" key="1">
    <citation type="submission" date="2021-10" db="EMBL/GenBank/DDBJ databases">
        <title>Lutispora strain m25 sp. nov., a thermophilic, non-spore-forming bacterium isolated from a lab-scale methanogenic bioreactor digesting anaerobic sludge.</title>
        <authorList>
            <person name="El Houari A."/>
            <person name="Mcdonald J."/>
        </authorList>
    </citation>
    <scope>NUCLEOTIDE SEQUENCE [LARGE SCALE GENOMIC DNA]</scope>
    <source>
        <strain evidence="3">m25</strain>
    </source>
</reference>
<dbReference type="RefSeq" id="WP_255226206.1">
    <property type="nucleotide sequence ID" value="NZ_JAJEKE010000002.1"/>
</dbReference>
<keyword evidence="3" id="KW-1185">Reference proteome</keyword>
<keyword evidence="1" id="KW-1133">Transmembrane helix</keyword>
<sequence>MIDKSTKTLTRAAILLAVALVFQFVKMGQLVTGSGINAVLIVAAQLCGLPWAAAIGAITPLMSVVLGVNPPALIPVVPFIVAGNILYVAVYSILKTKGKIMGVGLAALLKFGLLYSAVNYFVAVKPPIKVALSFPQLFTALIGGAVALIIIKVLDRTQKTEE</sequence>
<accession>A0ABT1NBQ6</accession>
<keyword evidence="1" id="KW-0472">Membrane</keyword>
<feature type="transmembrane region" description="Helical" evidence="1">
    <location>
        <begin position="72"/>
        <end position="94"/>
    </location>
</feature>
<dbReference type="Proteomes" id="UP001651880">
    <property type="component" value="Unassembled WGS sequence"/>
</dbReference>
<evidence type="ECO:0000313" key="2">
    <source>
        <dbReference type="EMBL" id="MCQ1528690.1"/>
    </source>
</evidence>
<keyword evidence="1" id="KW-0812">Transmembrane</keyword>
<feature type="transmembrane region" description="Helical" evidence="1">
    <location>
        <begin position="12"/>
        <end position="31"/>
    </location>
</feature>
<dbReference type="Pfam" id="PF12822">
    <property type="entry name" value="ECF_trnsprt"/>
    <property type="match status" value="1"/>
</dbReference>
<dbReference type="Gene3D" id="1.10.1760.20">
    <property type="match status" value="1"/>
</dbReference>
<protein>
    <recommendedName>
        <fullName evidence="4">ECF transporter S component</fullName>
    </recommendedName>
</protein>
<feature type="transmembrane region" description="Helical" evidence="1">
    <location>
        <begin position="101"/>
        <end position="122"/>
    </location>
</feature>
<name>A0ABT1NBQ6_9FIRM</name>
<dbReference type="EMBL" id="JAJEKE010000002">
    <property type="protein sequence ID" value="MCQ1528690.1"/>
    <property type="molecule type" value="Genomic_DNA"/>
</dbReference>
<evidence type="ECO:0000313" key="3">
    <source>
        <dbReference type="Proteomes" id="UP001651880"/>
    </source>
</evidence>
<gene>
    <name evidence="2" type="ORF">LJD61_03910</name>
</gene>
<feature type="transmembrane region" description="Helical" evidence="1">
    <location>
        <begin position="38"/>
        <end position="66"/>
    </location>
</feature>
<evidence type="ECO:0008006" key="4">
    <source>
        <dbReference type="Google" id="ProtNLM"/>
    </source>
</evidence>
<organism evidence="2 3">
    <name type="scientific">Lutispora saccharofermentans</name>
    <dbReference type="NCBI Taxonomy" id="3024236"/>
    <lineage>
        <taxon>Bacteria</taxon>
        <taxon>Bacillati</taxon>
        <taxon>Bacillota</taxon>
        <taxon>Clostridia</taxon>
        <taxon>Lutisporales</taxon>
        <taxon>Lutisporaceae</taxon>
        <taxon>Lutispora</taxon>
    </lineage>
</organism>
<dbReference type="InterPro" id="IPR024529">
    <property type="entry name" value="ECF_trnsprt_substrate-spec"/>
</dbReference>